<name>A0A803T7F1_ANOCA</name>
<evidence type="ECO:0000313" key="3">
    <source>
        <dbReference type="Proteomes" id="UP000001646"/>
    </source>
</evidence>
<dbReference type="PANTHER" id="PTHR45828">
    <property type="entry name" value="CYTOCHROME B561/FERRIC REDUCTASE TRANSMEMBRANE"/>
    <property type="match status" value="1"/>
</dbReference>
<dbReference type="InterPro" id="IPR002861">
    <property type="entry name" value="Reeler_dom"/>
</dbReference>
<dbReference type="AlphaFoldDB" id="A0A803T7F1"/>
<dbReference type="GO" id="GO:0016020">
    <property type="term" value="C:membrane"/>
    <property type="evidence" value="ECO:0000318"/>
    <property type="project" value="GO_Central"/>
</dbReference>
<dbReference type="CDD" id="cd08544">
    <property type="entry name" value="Reeler"/>
    <property type="match status" value="1"/>
</dbReference>
<dbReference type="Gene3D" id="2.60.40.4060">
    <property type="entry name" value="Reeler domain"/>
    <property type="match status" value="1"/>
</dbReference>
<dbReference type="InParanoid" id="A0A803T7F1"/>
<reference evidence="2" key="3">
    <citation type="submission" date="2025-09" db="UniProtKB">
        <authorList>
            <consortium name="Ensembl"/>
        </authorList>
    </citation>
    <scope>IDENTIFICATION</scope>
</reference>
<keyword evidence="3" id="KW-1185">Reference proteome</keyword>
<dbReference type="Ensembl" id="ENSACAT00000039320.1">
    <property type="protein sequence ID" value="ENSACAP00000031141.1"/>
    <property type="gene ID" value="ENSACAG00000045533.1"/>
</dbReference>
<dbReference type="InterPro" id="IPR042307">
    <property type="entry name" value="Reeler_sf"/>
</dbReference>
<evidence type="ECO:0000313" key="2">
    <source>
        <dbReference type="Ensembl" id="ENSACAP00000031141.1"/>
    </source>
</evidence>
<accession>A0A803T7F1</accession>
<dbReference type="Pfam" id="PF02014">
    <property type="entry name" value="Reeler"/>
    <property type="match status" value="1"/>
</dbReference>
<dbReference type="InterPro" id="IPR051237">
    <property type="entry name" value="Ferric-chelate_Red/DefProt"/>
</dbReference>
<protein>
    <recommendedName>
        <fullName evidence="1">Reelin domain-containing protein</fullName>
    </recommendedName>
</protein>
<dbReference type="GeneTree" id="ENSGT00940000165599"/>
<dbReference type="Proteomes" id="UP000001646">
    <property type="component" value="Unplaced"/>
</dbReference>
<evidence type="ECO:0000259" key="1">
    <source>
        <dbReference type="PROSITE" id="PS51019"/>
    </source>
</evidence>
<sequence length="230" mass="25410">MLLLRVCEPFCFKVFSPNSWDSFWASELFPGIMSLWNLSLLFGFSVLWTRLGSHHAFTDDAPSSDCGNMLPLHPGTQPQTSPAPFQILASAPSFSKGQPISVQITGSEYRGVLLEARTFGSPVALGSWQTPPNNTRLLECFGRPDVAVTHSNTNLKTKEANYTWLPPDKDCPKVVLFVATVAQSYDVYWTDVKSKVVWKNKDATCGGMSFARAINGVMVFSLFLSLLGYN</sequence>
<dbReference type="PROSITE" id="PS51019">
    <property type="entry name" value="REELIN"/>
    <property type="match status" value="1"/>
</dbReference>
<gene>
    <name evidence="2" type="primary">LOC103281634</name>
</gene>
<dbReference type="PANTHER" id="PTHR45828:SF32">
    <property type="entry name" value="SI:DKEY-251I10.2"/>
    <property type="match status" value="1"/>
</dbReference>
<reference evidence="2" key="1">
    <citation type="submission" date="2009-12" db="EMBL/GenBank/DDBJ databases">
        <title>The Genome Sequence of Anolis carolinensis (Green Anole Lizard).</title>
        <authorList>
            <consortium name="The Genome Sequencing Platform"/>
            <person name="Di Palma F."/>
            <person name="Alfoldi J."/>
            <person name="Heiman D."/>
            <person name="Young S."/>
            <person name="Grabherr M."/>
            <person name="Johnson J."/>
            <person name="Lander E.S."/>
            <person name="Lindblad-Toh K."/>
        </authorList>
    </citation>
    <scope>NUCLEOTIDE SEQUENCE [LARGE SCALE GENOMIC DNA]</scope>
    <source>
        <strain evidence="2">JBL SC #1</strain>
    </source>
</reference>
<organism evidence="2 3">
    <name type="scientific">Anolis carolinensis</name>
    <name type="common">Green anole</name>
    <name type="synonym">American chameleon</name>
    <dbReference type="NCBI Taxonomy" id="28377"/>
    <lineage>
        <taxon>Eukaryota</taxon>
        <taxon>Metazoa</taxon>
        <taxon>Chordata</taxon>
        <taxon>Craniata</taxon>
        <taxon>Vertebrata</taxon>
        <taxon>Euteleostomi</taxon>
        <taxon>Lepidosauria</taxon>
        <taxon>Squamata</taxon>
        <taxon>Bifurcata</taxon>
        <taxon>Unidentata</taxon>
        <taxon>Episquamata</taxon>
        <taxon>Toxicofera</taxon>
        <taxon>Iguania</taxon>
        <taxon>Dactyloidae</taxon>
        <taxon>Anolis</taxon>
    </lineage>
</organism>
<feature type="domain" description="Reelin" evidence="1">
    <location>
        <begin position="51"/>
        <end position="213"/>
    </location>
</feature>
<proteinExistence type="predicted"/>
<dbReference type="KEGG" id="acs:103281634"/>
<dbReference type="OrthoDB" id="6418377at2759"/>
<dbReference type="GeneID" id="103281634"/>
<reference evidence="2" key="2">
    <citation type="submission" date="2025-08" db="UniProtKB">
        <authorList>
            <consortium name="Ensembl"/>
        </authorList>
    </citation>
    <scope>IDENTIFICATION</scope>
</reference>